<accession>A0A8C9NC00</accession>
<dbReference type="GeneTree" id="ENSGT00390000001745"/>
<feature type="domain" description="Ig-like" evidence="4">
    <location>
        <begin position="12"/>
        <end position="132"/>
    </location>
</feature>
<feature type="transmembrane region" description="Helical" evidence="2">
    <location>
        <begin position="431"/>
        <end position="457"/>
    </location>
</feature>
<dbReference type="Ensembl" id="ENSSCAT00000017743.1">
    <property type="protein sequence ID" value="ENSSCAP00000015836.1"/>
    <property type="gene ID" value="ENSSCAG00000011595.1"/>
</dbReference>
<keyword evidence="2" id="KW-0812">Transmembrane</keyword>
<organism evidence="5 6">
    <name type="scientific">Serinus canaria</name>
    <name type="common">Island canary</name>
    <name type="synonym">Fringilla canaria</name>
    <dbReference type="NCBI Taxonomy" id="9135"/>
    <lineage>
        <taxon>Eukaryota</taxon>
        <taxon>Metazoa</taxon>
        <taxon>Chordata</taxon>
        <taxon>Craniata</taxon>
        <taxon>Vertebrata</taxon>
        <taxon>Euteleostomi</taxon>
        <taxon>Archelosauria</taxon>
        <taxon>Archosauria</taxon>
        <taxon>Dinosauria</taxon>
        <taxon>Saurischia</taxon>
        <taxon>Theropoda</taxon>
        <taxon>Coelurosauria</taxon>
        <taxon>Aves</taxon>
        <taxon>Neognathae</taxon>
        <taxon>Neoaves</taxon>
        <taxon>Telluraves</taxon>
        <taxon>Australaves</taxon>
        <taxon>Passeriformes</taxon>
        <taxon>Passeroidea</taxon>
        <taxon>Fringillidae</taxon>
        <taxon>Carduelinae</taxon>
        <taxon>Serinus</taxon>
    </lineage>
</organism>
<feature type="chain" id="PRO_5034090060" evidence="3">
    <location>
        <begin position="30"/>
        <end position="488"/>
    </location>
</feature>
<proteinExistence type="predicted"/>
<feature type="domain" description="Ig-like" evidence="4">
    <location>
        <begin position="334"/>
        <end position="416"/>
    </location>
</feature>
<dbReference type="PANTHER" id="PTHR11422">
    <property type="entry name" value="T-CELL SURFACE GLYCOPROTEIN CD4"/>
    <property type="match status" value="1"/>
</dbReference>
<gene>
    <name evidence="5" type="primary">CD4</name>
</gene>
<dbReference type="CTD" id="920"/>
<dbReference type="InterPro" id="IPR036179">
    <property type="entry name" value="Ig-like_dom_sf"/>
</dbReference>
<feature type="signal peptide" evidence="3">
    <location>
        <begin position="1"/>
        <end position="29"/>
    </location>
</feature>
<protein>
    <submittedName>
        <fullName evidence="5">CD4 molecule</fullName>
    </submittedName>
</protein>
<sequence length="488" mass="55188">MESSGTALSCMPAAFLLLHLGLISSMVHQNEFQTGLVGGDVTLNCTGILPDSQLPRDSVVSWKYSDTLLWRMEKDRRVWRRPTFITGRSDIKMQYKQLKLWNLNLSDAGIYTCEYGTHKVRTSLHIVKLTISSDGHFLQNEAPELNLTQNSPSPLPNLSITLFDNNNKRVTPELQSKSRQEYIVNLKKLETMDSGTWVCQVHSDSPLINQDISFAVKVLGFQNPVLERKYATVDSTVILSWRLNSQKIKWNKGFTGRLNWKKQESAKSHELLDFNVTAQGQLHETKKSNDLFFEIPESKPESSIEVKLPKVHFNHSGQYQCQLEYKGRHAQSKIELVVMKVSANPAGPLSRGANVTLTCQVSGPLAPGAFLRWERVNGTKMDTKNSKQREVKLEVNISAAGLWSCHLIEDSDKKISFHYRVEEASVWINNVIIGASIGGSLLAFALGCLCITSGVSWQRRRQRAKRMAQARQHLLENKTCQCQHRLKK</sequence>
<dbReference type="OMA" id="KTCQCSH"/>
<dbReference type="AlphaFoldDB" id="A0A8C9NC00"/>
<keyword evidence="2" id="KW-0472">Membrane</keyword>
<evidence type="ECO:0000256" key="1">
    <source>
        <dbReference type="ARBA" id="ARBA00023319"/>
    </source>
</evidence>
<dbReference type="OrthoDB" id="8657369at2759"/>
<dbReference type="Pfam" id="PF00047">
    <property type="entry name" value="ig"/>
    <property type="match status" value="1"/>
</dbReference>
<dbReference type="InterPro" id="IPR021963">
    <property type="entry name" value="Tcell_CD4_Cterm"/>
</dbReference>
<dbReference type="PANTHER" id="PTHR11422:SF0">
    <property type="entry name" value="T-CELL SURFACE GLYCOPROTEIN CD4"/>
    <property type="match status" value="1"/>
</dbReference>
<dbReference type="InterPro" id="IPR013151">
    <property type="entry name" value="Immunoglobulin_dom"/>
</dbReference>
<dbReference type="Proteomes" id="UP000694409">
    <property type="component" value="Unassembled WGS sequence"/>
</dbReference>
<evidence type="ECO:0000313" key="5">
    <source>
        <dbReference type="Ensembl" id="ENSSCAP00000015836.1"/>
    </source>
</evidence>
<reference evidence="5" key="1">
    <citation type="submission" date="2025-08" db="UniProtKB">
        <authorList>
            <consortium name="Ensembl"/>
        </authorList>
    </citation>
    <scope>IDENTIFICATION</scope>
</reference>
<reference evidence="5" key="2">
    <citation type="submission" date="2025-09" db="UniProtKB">
        <authorList>
            <consortium name="Ensembl"/>
        </authorList>
    </citation>
    <scope>IDENTIFICATION</scope>
</reference>
<dbReference type="PROSITE" id="PS50835">
    <property type="entry name" value="IG_LIKE"/>
    <property type="match status" value="2"/>
</dbReference>
<dbReference type="SUPFAM" id="SSF48726">
    <property type="entry name" value="Immunoglobulin"/>
    <property type="match status" value="3"/>
</dbReference>
<dbReference type="Pfam" id="PF12104">
    <property type="entry name" value="Tcell_CD4_C"/>
    <property type="match status" value="1"/>
</dbReference>
<evidence type="ECO:0000313" key="6">
    <source>
        <dbReference type="Proteomes" id="UP000694409"/>
    </source>
</evidence>
<dbReference type="InterPro" id="IPR003599">
    <property type="entry name" value="Ig_sub"/>
</dbReference>
<dbReference type="GeneID" id="103812453"/>
<dbReference type="KEGG" id="scan:103812453"/>
<keyword evidence="6" id="KW-1185">Reference proteome</keyword>
<keyword evidence="2" id="KW-1133">Transmembrane helix</keyword>
<keyword evidence="1" id="KW-0393">Immunoglobulin domain</keyword>
<dbReference type="Gene3D" id="2.60.40.10">
    <property type="entry name" value="Immunoglobulins"/>
    <property type="match status" value="3"/>
</dbReference>
<dbReference type="SMART" id="SM00409">
    <property type="entry name" value="IG"/>
    <property type="match status" value="4"/>
</dbReference>
<evidence type="ECO:0000259" key="4">
    <source>
        <dbReference type="PROSITE" id="PS50835"/>
    </source>
</evidence>
<keyword evidence="3" id="KW-0732">Signal</keyword>
<dbReference type="InterPro" id="IPR007110">
    <property type="entry name" value="Ig-like_dom"/>
</dbReference>
<dbReference type="Gene3D" id="1.20.5.900">
    <property type="entry name" value="transmembrane domain of human cd4"/>
    <property type="match status" value="1"/>
</dbReference>
<evidence type="ECO:0000256" key="2">
    <source>
        <dbReference type="SAM" id="Phobius"/>
    </source>
</evidence>
<name>A0A8C9NC00_SERCA</name>
<evidence type="ECO:0000256" key="3">
    <source>
        <dbReference type="SAM" id="SignalP"/>
    </source>
</evidence>
<dbReference type="InterPro" id="IPR013783">
    <property type="entry name" value="Ig-like_fold"/>
</dbReference>